<dbReference type="GO" id="GO:0009156">
    <property type="term" value="P:ribonucleoside monophosphate biosynthetic process"/>
    <property type="evidence" value="ECO:0007669"/>
    <property type="project" value="InterPro"/>
</dbReference>
<dbReference type="InterPro" id="IPR005946">
    <property type="entry name" value="Rib-P_diPkinase"/>
</dbReference>
<dbReference type="GO" id="GO:0006015">
    <property type="term" value="P:5-phosphoribose 1-diphosphate biosynthetic process"/>
    <property type="evidence" value="ECO:0007669"/>
    <property type="project" value="UniProtKB-UniRule"/>
</dbReference>
<dbReference type="Pfam" id="PF14572">
    <property type="entry name" value="Pribosyl_synth"/>
    <property type="match status" value="1"/>
</dbReference>
<feature type="binding site" evidence="12">
    <location>
        <begin position="104"/>
        <end position="105"/>
    </location>
    <ligand>
        <name>ATP</name>
        <dbReference type="ChEBI" id="CHEBI:30616"/>
    </ligand>
</feature>
<comment type="subcellular location">
    <subcellularLocation>
        <location evidence="12">Cytoplasm</location>
    </subcellularLocation>
</comment>
<keyword evidence="8 12" id="KW-0460">Magnesium</keyword>
<dbReference type="NCBIfam" id="NF002320">
    <property type="entry name" value="PRK01259.1"/>
    <property type="match status" value="1"/>
</dbReference>
<gene>
    <name evidence="14" type="primary">prs_2</name>
    <name evidence="12" type="synonym">prs</name>
    <name evidence="14" type="ORF">Pan54_49000</name>
</gene>
<protein>
    <recommendedName>
        <fullName evidence="12">Ribose-phosphate pyrophosphokinase</fullName>
        <shortName evidence="12">RPPK</shortName>
        <ecNumber evidence="12">2.7.6.1</ecNumber>
    </recommendedName>
    <alternativeName>
        <fullName evidence="12">5-phospho-D-ribosyl alpha-1-diphosphate synthase</fullName>
    </alternativeName>
    <alternativeName>
        <fullName evidence="12">Phosphoribosyl diphosphate synthase</fullName>
    </alternativeName>
    <alternativeName>
        <fullName evidence="12">Phosphoribosyl pyrophosphate synthase</fullName>
        <shortName evidence="12">P-Rib-PP synthase</shortName>
        <shortName evidence="12">PRPP synthase</shortName>
        <shortName evidence="12">PRPPase</shortName>
    </alternativeName>
</protein>
<dbReference type="GO" id="GO:0016301">
    <property type="term" value="F:kinase activity"/>
    <property type="evidence" value="ECO:0007669"/>
    <property type="project" value="UniProtKB-KW"/>
</dbReference>
<comment type="subunit">
    <text evidence="12">Homohexamer.</text>
</comment>
<proteinExistence type="inferred from homology"/>
<dbReference type="NCBIfam" id="TIGR01251">
    <property type="entry name" value="ribP_PPkin"/>
    <property type="match status" value="1"/>
</dbReference>
<organism evidence="14 15">
    <name type="scientific">Rubinisphaera italica</name>
    <dbReference type="NCBI Taxonomy" id="2527969"/>
    <lineage>
        <taxon>Bacteria</taxon>
        <taxon>Pseudomonadati</taxon>
        <taxon>Planctomycetota</taxon>
        <taxon>Planctomycetia</taxon>
        <taxon>Planctomycetales</taxon>
        <taxon>Planctomycetaceae</taxon>
        <taxon>Rubinisphaera</taxon>
    </lineage>
</organism>
<comment type="caution">
    <text evidence="12">Lacks conserved residue(s) required for the propagation of feature annotation.</text>
</comment>
<evidence type="ECO:0000256" key="3">
    <source>
        <dbReference type="ARBA" id="ARBA00022723"/>
    </source>
</evidence>
<evidence type="ECO:0000256" key="12">
    <source>
        <dbReference type="HAMAP-Rule" id="MF_00583"/>
    </source>
</evidence>
<dbReference type="Pfam" id="PF13793">
    <property type="entry name" value="Pribosyltran_N"/>
    <property type="match status" value="1"/>
</dbReference>
<feature type="domain" description="Ribose-phosphate pyrophosphokinase N-terminal" evidence="13">
    <location>
        <begin position="13"/>
        <end position="128"/>
    </location>
</feature>
<comment type="caution">
    <text evidence="14">The sequence shown here is derived from an EMBL/GenBank/DDBJ whole genome shotgun (WGS) entry which is preliminary data.</text>
</comment>
<comment type="pathway">
    <text evidence="1 12">Metabolic intermediate biosynthesis; 5-phospho-alpha-D-ribose 1-diphosphate biosynthesis; 5-phospho-alpha-D-ribose 1-diphosphate from D-ribose 5-phosphate (route I): step 1/1.</text>
</comment>
<evidence type="ECO:0000256" key="1">
    <source>
        <dbReference type="ARBA" id="ARBA00004996"/>
    </source>
</evidence>
<dbReference type="InterPro" id="IPR029099">
    <property type="entry name" value="Pribosyltran_N"/>
</dbReference>
<evidence type="ECO:0000259" key="13">
    <source>
        <dbReference type="Pfam" id="PF13793"/>
    </source>
</evidence>
<comment type="similarity">
    <text evidence="11 12">Belongs to the ribose-phosphate pyrophosphokinase family. Class I subfamily.</text>
</comment>
<feature type="binding site" evidence="12">
    <location>
        <position position="204"/>
    </location>
    <ligand>
        <name>D-ribose 5-phosphate</name>
        <dbReference type="ChEBI" id="CHEBI:78346"/>
    </ligand>
</feature>
<comment type="cofactor">
    <cofactor evidence="12">
        <name>Mg(2+)</name>
        <dbReference type="ChEBI" id="CHEBI:18420"/>
    </cofactor>
    <text evidence="12">Binds 2 Mg(2+) ions per subunit.</text>
</comment>
<dbReference type="EC" id="2.7.6.1" evidence="12"/>
<dbReference type="PANTHER" id="PTHR10210">
    <property type="entry name" value="RIBOSE-PHOSPHATE DIPHOSPHOKINASE FAMILY MEMBER"/>
    <property type="match status" value="1"/>
</dbReference>
<dbReference type="InterPro" id="IPR000836">
    <property type="entry name" value="PRTase_dom"/>
</dbReference>
<dbReference type="GO" id="GO:0005737">
    <property type="term" value="C:cytoplasm"/>
    <property type="evidence" value="ECO:0007669"/>
    <property type="project" value="UniProtKB-SubCell"/>
</dbReference>
<evidence type="ECO:0000256" key="10">
    <source>
        <dbReference type="ARBA" id="ARBA00054914"/>
    </source>
</evidence>
<evidence type="ECO:0000256" key="7">
    <source>
        <dbReference type="ARBA" id="ARBA00022840"/>
    </source>
</evidence>
<evidence type="ECO:0000256" key="9">
    <source>
        <dbReference type="ARBA" id="ARBA00049535"/>
    </source>
</evidence>
<feature type="binding site" evidence="12">
    <location>
        <position position="179"/>
    </location>
    <ligand>
        <name>Mg(2+)</name>
        <dbReference type="ChEBI" id="CHEBI:18420"/>
    </ligand>
</feature>
<comment type="catalytic activity">
    <reaction evidence="9 12">
        <text>D-ribose 5-phosphate + ATP = 5-phospho-alpha-D-ribose 1-diphosphate + AMP + H(+)</text>
        <dbReference type="Rhea" id="RHEA:15609"/>
        <dbReference type="ChEBI" id="CHEBI:15378"/>
        <dbReference type="ChEBI" id="CHEBI:30616"/>
        <dbReference type="ChEBI" id="CHEBI:58017"/>
        <dbReference type="ChEBI" id="CHEBI:78346"/>
        <dbReference type="ChEBI" id="CHEBI:456215"/>
        <dbReference type="EC" id="2.7.6.1"/>
    </reaction>
</comment>
<dbReference type="InterPro" id="IPR037515">
    <property type="entry name" value="Rib-P_diPkinase_bac"/>
</dbReference>
<keyword evidence="4 12" id="KW-0545">Nucleotide biosynthesis</keyword>
<keyword evidence="12" id="KW-0963">Cytoplasm</keyword>
<evidence type="ECO:0000256" key="5">
    <source>
        <dbReference type="ARBA" id="ARBA00022741"/>
    </source>
</evidence>
<dbReference type="GO" id="GO:0005524">
    <property type="term" value="F:ATP binding"/>
    <property type="evidence" value="ECO:0007669"/>
    <property type="project" value="UniProtKB-KW"/>
</dbReference>
<dbReference type="AlphaFoldDB" id="A0A5C5XNM2"/>
<dbReference type="GO" id="GO:0000287">
    <property type="term" value="F:magnesium ion binding"/>
    <property type="evidence" value="ECO:0007669"/>
    <property type="project" value="UniProtKB-UniRule"/>
</dbReference>
<dbReference type="InterPro" id="IPR000842">
    <property type="entry name" value="PRib_PP_synth_CS"/>
</dbReference>
<dbReference type="GO" id="GO:0002189">
    <property type="term" value="C:ribose phosphate diphosphokinase complex"/>
    <property type="evidence" value="ECO:0007669"/>
    <property type="project" value="TreeGrafter"/>
</dbReference>
<feature type="active site" evidence="12">
    <location>
        <position position="202"/>
    </location>
</feature>
<evidence type="ECO:0000256" key="4">
    <source>
        <dbReference type="ARBA" id="ARBA00022727"/>
    </source>
</evidence>
<dbReference type="CDD" id="cd06223">
    <property type="entry name" value="PRTases_typeI"/>
    <property type="match status" value="1"/>
</dbReference>
<dbReference type="PANTHER" id="PTHR10210:SF41">
    <property type="entry name" value="RIBOSE-PHOSPHATE PYROPHOSPHOKINASE 1, CHLOROPLASTIC"/>
    <property type="match status" value="1"/>
</dbReference>
<feature type="binding site" evidence="12">
    <location>
        <position position="138"/>
    </location>
    <ligand>
        <name>Mg(2+)</name>
        <dbReference type="ChEBI" id="CHEBI:18420"/>
    </ligand>
</feature>
<keyword evidence="3 12" id="KW-0479">Metal-binding</keyword>
<keyword evidence="5 12" id="KW-0547">Nucleotide-binding</keyword>
<dbReference type="InterPro" id="IPR029057">
    <property type="entry name" value="PRTase-like"/>
</dbReference>
<dbReference type="HAMAP" id="MF_00583_B">
    <property type="entry name" value="RibP_PPkinase_B"/>
    <property type="match status" value="1"/>
</dbReference>
<evidence type="ECO:0000256" key="2">
    <source>
        <dbReference type="ARBA" id="ARBA00022679"/>
    </source>
</evidence>
<name>A0A5C5XNM2_9PLAN</name>
<evidence type="ECO:0000256" key="6">
    <source>
        <dbReference type="ARBA" id="ARBA00022777"/>
    </source>
</evidence>
<dbReference type="UniPathway" id="UPA00087">
    <property type="reaction ID" value="UER00172"/>
</dbReference>
<evidence type="ECO:0000256" key="11">
    <source>
        <dbReference type="ARBA" id="ARBA00061444"/>
    </source>
</evidence>
<evidence type="ECO:0000313" key="14">
    <source>
        <dbReference type="EMBL" id="TWT64139.1"/>
    </source>
</evidence>
<evidence type="ECO:0000256" key="8">
    <source>
        <dbReference type="ARBA" id="ARBA00022842"/>
    </source>
</evidence>
<keyword evidence="7 12" id="KW-0067">ATP-binding</keyword>
<dbReference type="Proteomes" id="UP000316095">
    <property type="component" value="Unassembled WGS sequence"/>
</dbReference>
<feature type="binding site" evidence="12">
    <location>
        <begin position="45"/>
        <end position="47"/>
    </location>
    <ligand>
        <name>ATP</name>
        <dbReference type="ChEBI" id="CHEBI:30616"/>
    </ligand>
</feature>
<comment type="function">
    <text evidence="10 12">Involved in the biosynthesis of the central metabolite phospho-alpha-D-ribosyl-1-pyrophosphate (PRPP) via the transfer of pyrophosphoryl group from ATP to 1-hydroxyl of ribose-5-phosphate (Rib-5-P).</text>
</comment>
<dbReference type="GO" id="GO:0004749">
    <property type="term" value="F:ribose phosphate diphosphokinase activity"/>
    <property type="evidence" value="ECO:0007669"/>
    <property type="project" value="UniProtKB-UniRule"/>
</dbReference>
<dbReference type="Gene3D" id="3.40.50.2020">
    <property type="match status" value="2"/>
</dbReference>
<keyword evidence="15" id="KW-1185">Reference proteome</keyword>
<dbReference type="EMBL" id="SJPG01000001">
    <property type="protein sequence ID" value="TWT64139.1"/>
    <property type="molecule type" value="Genomic_DNA"/>
</dbReference>
<accession>A0A5C5XNM2</accession>
<sequence length="322" mass="34939">MKRIETAMYDQLSLLSGRANPALAREIAGYLGVEMAAVAIGDFPDGELSIRLEQNIRGRDVFIVQPTSPPVNDHLMELLILIDACKRASAERITCVIPYFGYARQDRKDAGRVPITSKLVANLITKAGADRVLTVDLHAAQIQGFFDVPVDHLYAAPVIDQYFQSLELDPEQIVVMSPDEGSIKRALQHVDKLGGSLVIIDKRRANAMETKQANLIGGPIEGKTVFIFDDMIATAGSICGAARVAKQHGASNVFVTATHGVLCGPAPERLAEAPISEIVVTNSIALKPEQQLPNLKTITIAPLLGEAIRRIHRNESVSYLFA</sequence>
<reference evidence="14 15" key="1">
    <citation type="submission" date="2019-02" db="EMBL/GenBank/DDBJ databases">
        <title>Deep-cultivation of Planctomycetes and their phenomic and genomic characterization uncovers novel biology.</title>
        <authorList>
            <person name="Wiegand S."/>
            <person name="Jogler M."/>
            <person name="Boedeker C."/>
            <person name="Pinto D."/>
            <person name="Vollmers J."/>
            <person name="Rivas-Marin E."/>
            <person name="Kohn T."/>
            <person name="Peeters S.H."/>
            <person name="Heuer A."/>
            <person name="Rast P."/>
            <person name="Oberbeckmann S."/>
            <person name="Bunk B."/>
            <person name="Jeske O."/>
            <person name="Meyerdierks A."/>
            <person name="Storesund J.E."/>
            <person name="Kallscheuer N."/>
            <person name="Luecker S."/>
            <person name="Lage O.M."/>
            <person name="Pohl T."/>
            <person name="Merkel B.J."/>
            <person name="Hornburger P."/>
            <person name="Mueller R.-W."/>
            <person name="Bruemmer F."/>
            <person name="Labrenz M."/>
            <person name="Spormann A.M."/>
            <person name="Op Den Camp H."/>
            <person name="Overmann J."/>
            <person name="Amann R."/>
            <person name="Jetten M.S.M."/>
            <person name="Mascher T."/>
            <person name="Medema M.H."/>
            <person name="Devos D.P."/>
            <person name="Kaster A.-K."/>
            <person name="Ovreas L."/>
            <person name="Rohde M."/>
            <person name="Galperin M.Y."/>
            <person name="Jogler C."/>
        </authorList>
    </citation>
    <scope>NUCLEOTIDE SEQUENCE [LARGE SCALE GENOMIC DNA]</scope>
    <source>
        <strain evidence="14 15">Pan54</strain>
    </source>
</reference>
<dbReference type="GO" id="GO:0006164">
    <property type="term" value="P:purine nucleotide biosynthetic process"/>
    <property type="evidence" value="ECO:0007669"/>
    <property type="project" value="TreeGrafter"/>
</dbReference>
<evidence type="ECO:0000313" key="15">
    <source>
        <dbReference type="Proteomes" id="UP000316095"/>
    </source>
</evidence>
<dbReference type="SUPFAM" id="SSF53271">
    <property type="entry name" value="PRTase-like"/>
    <property type="match status" value="2"/>
</dbReference>
<keyword evidence="2 12" id="KW-0808">Transferase</keyword>
<dbReference type="FunFam" id="3.40.50.2020:FF:000001">
    <property type="entry name" value="Ribose-phosphate pyrophosphokinase"/>
    <property type="match status" value="1"/>
</dbReference>
<feature type="binding site" evidence="12">
    <location>
        <position position="229"/>
    </location>
    <ligand>
        <name>D-ribose 5-phosphate</name>
        <dbReference type="ChEBI" id="CHEBI:78346"/>
    </ligand>
</feature>
<dbReference type="PROSITE" id="PS00114">
    <property type="entry name" value="PRPP_SYNTHASE"/>
    <property type="match status" value="1"/>
</dbReference>
<dbReference type="SMART" id="SM01400">
    <property type="entry name" value="Pribosyltran_N"/>
    <property type="match status" value="1"/>
</dbReference>
<keyword evidence="6 12" id="KW-0418">Kinase</keyword>